<keyword evidence="3" id="KW-1185">Reference proteome</keyword>
<reference evidence="2" key="1">
    <citation type="submission" date="2022-12" db="EMBL/GenBank/DDBJ databases">
        <authorList>
            <person name="Petersen C."/>
        </authorList>
    </citation>
    <scope>NUCLEOTIDE SEQUENCE</scope>
    <source>
        <strain evidence="2">IBT 21472</strain>
    </source>
</reference>
<dbReference type="InterPro" id="IPR019410">
    <property type="entry name" value="Methyltransf_16"/>
</dbReference>
<dbReference type="AlphaFoldDB" id="A0A9W9GYN6"/>
<dbReference type="PANTHER" id="PTHR14614:SF104">
    <property type="entry name" value="N-METHYLTRANSFERASE, PUTATIVE (AFU_ORTHOLOGUE AFUA_1G17750)-RELATED"/>
    <property type="match status" value="1"/>
</dbReference>
<name>A0A9W9GYN6_9EURO</name>
<dbReference type="SUPFAM" id="SSF53335">
    <property type="entry name" value="S-adenosyl-L-methionine-dependent methyltransferases"/>
    <property type="match status" value="1"/>
</dbReference>
<dbReference type="EMBL" id="JAPZBO010000008">
    <property type="protein sequence ID" value="KAJ5307782.1"/>
    <property type="molecule type" value="Genomic_DNA"/>
</dbReference>
<dbReference type="PANTHER" id="PTHR14614">
    <property type="entry name" value="HEPATOCELLULAR CARCINOMA-ASSOCIATED ANTIGEN"/>
    <property type="match status" value="1"/>
</dbReference>
<dbReference type="Gene3D" id="3.40.50.150">
    <property type="entry name" value="Vaccinia Virus protein VP39"/>
    <property type="match status" value="1"/>
</dbReference>
<reference evidence="2" key="2">
    <citation type="journal article" date="2023" name="IMA Fungus">
        <title>Comparative genomic study of the Penicillium genus elucidates a diverse pangenome and 15 lateral gene transfer events.</title>
        <authorList>
            <person name="Petersen C."/>
            <person name="Sorensen T."/>
            <person name="Nielsen M.R."/>
            <person name="Sondergaard T.E."/>
            <person name="Sorensen J.L."/>
            <person name="Fitzpatrick D.A."/>
            <person name="Frisvad J.C."/>
            <person name="Nielsen K.L."/>
        </authorList>
    </citation>
    <scope>NUCLEOTIDE SEQUENCE</scope>
    <source>
        <strain evidence="2">IBT 21472</strain>
    </source>
</reference>
<gene>
    <name evidence="2" type="ORF">N7476_008438</name>
</gene>
<evidence type="ECO:0000313" key="2">
    <source>
        <dbReference type="EMBL" id="KAJ5307782.1"/>
    </source>
</evidence>
<evidence type="ECO:0000256" key="1">
    <source>
        <dbReference type="SAM" id="MobiDB-lite"/>
    </source>
</evidence>
<protein>
    <recommendedName>
        <fullName evidence="4">Nicotinamide N-methyltransferase</fullName>
    </recommendedName>
</protein>
<dbReference type="GO" id="GO:0005737">
    <property type="term" value="C:cytoplasm"/>
    <property type="evidence" value="ECO:0007669"/>
    <property type="project" value="TreeGrafter"/>
</dbReference>
<dbReference type="Pfam" id="PF10294">
    <property type="entry name" value="Methyltransf_16"/>
    <property type="match status" value="1"/>
</dbReference>
<comment type="caution">
    <text evidence="2">The sequence shown here is derived from an EMBL/GenBank/DDBJ whole genome shotgun (WGS) entry which is preliminary data.</text>
</comment>
<proteinExistence type="predicted"/>
<dbReference type="Proteomes" id="UP001147746">
    <property type="component" value="Unassembled WGS sequence"/>
</dbReference>
<evidence type="ECO:0000313" key="3">
    <source>
        <dbReference type="Proteomes" id="UP001147746"/>
    </source>
</evidence>
<dbReference type="InterPro" id="IPR029063">
    <property type="entry name" value="SAM-dependent_MTases_sf"/>
</dbReference>
<accession>A0A9W9GYN6</accession>
<feature type="region of interest" description="Disordered" evidence="1">
    <location>
        <begin position="1"/>
        <end position="30"/>
    </location>
</feature>
<sequence>MLQSRLRPLPRHPGTVSAPAPDFEDHNNELDENPEDVFEAFLSHLFPDDAPAFHGNPGQHLLYSSPHYGELEIMVPSYPAQSENKSEEVAAGLEKDANGVNKVEEERQLFAHFLWSSALVVAEGLEDAERSDAGGEARDIWSVKGESVLELGAGAALPSLISAIANASRVVATDHPSSPALAGAIKFNMDYNLRNRSSNTQISIEPHEWGVLDSNFALQNKGAFTRIIAADCYWMPEQHENLVRTIQWFMAPGGKLWVVAGMHTGRGIVARFFEIAAQNGLEVERIFERDLVNRKDDGEHINREWRPVREDEGPENWRRWGVIAVLKRKG</sequence>
<dbReference type="GO" id="GO:0008757">
    <property type="term" value="F:S-adenosylmethionine-dependent methyltransferase activity"/>
    <property type="evidence" value="ECO:0007669"/>
    <property type="project" value="UniProtKB-ARBA"/>
</dbReference>
<organism evidence="2 3">
    <name type="scientific">Penicillium atrosanguineum</name>
    <dbReference type="NCBI Taxonomy" id="1132637"/>
    <lineage>
        <taxon>Eukaryota</taxon>
        <taxon>Fungi</taxon>
        <taxon>Dikarya</taxon>
        <taxon>Ascomycota</taxon>
        <taxon>Pezizomycotina</taxon>
        <taxon>Eurotiomycetes</taxon>
        <taxon>Eurotiomycetidae</taxon>
        <taxon>Eurotiales</taxon>
        <taxon>Aspergillaceae</taxon>
        <taxon>Penicillium</taxon>
    </lineage>
</organism>
<evidence type="ECO:0008006" key="4">
    <source>
        <dbReference type="Google" id="ProtNLM"/>
    </source>
</evidence>